<sequence>MTRRAHWIYHLICYHLSGLAVVTVISHTPRNIRWAVGYGKQRGITREIQECLLDAGSPPGMDVSPVINTMPLPSGTSTVPLMGDKGKKIKKTKKTKKTTSVKSQSGIGSWDRLQMGQATATSTGNISTSKCHFSLGPWKSARTQRL</sequence>
<feature type="region of interest" description="Disordered" evidence="1">
    <location>
        <begin position="74"/>
        <end position="108"/>
    </location>
</feature>
<protein>
    <submittedName>
        <fullName evidence="3">Uncharacterized protein</fullName>
    </submittedName>
</protein>
<keyword evidence="2" id="KW-0472">Membrane</keyword>
<evidence type="ECO:0000256" key="2">
    <source>
        <dbReference type="SAM" id="Phobius"/>
    </source>
</evidence>
<feature type="transmembrane region" description="Helical" evidence="2">
    <location>
        <begin position="6"/>
        <end position="25"/>
    </location>
</feature>
<reference evidence="3 4" key="1">
    <citation type="journal article" date="2016" name="Mol. Biol. Evol.">
        <title>Comparative Genomics of Early-Diverging Mushroom-Forming Fungi Provides Insights into the Origins of Lignocellulose Decay Capabilities.</title>
        <authorList>
            <person name="Nagy L.G."/>
            <person name="Riley R."/>
            <person name="Tritt A."/>
            <person name="Adam C."/>
            <person name="Daum C."/>
            <person name="Floudas D."/>
            <person name="Sun H."/>
            <person name="Yadav J.S."/>
            <person name="Pangilinan J."/>
            <person name="Larsson K.H."/>
            <person name="Matsuura K."/>
            <person name="Barry K."/>
            <person name="Labutti K."/>
            <person name="Kuo R."/>
            <person name="Ohm R.A."/>
            <person name="Bhattacharya S.S."/>
            <person name="Shirouzu T."/>
            <person name="Yoshinaga Y."/>
            <person name="Martin F.M."/>
            <person name="Grigoriev I.V."/>
            <person name="Hibbett D.S."/>
        </authorList>
    </citation>
    <scope>NUCLEOTIDE SEQUENCE [LARGE SCALE GENOMIC DNA]</scope>
    <source>
        <strain evidence="3 4">CBS 109695</strain>
    </source>
</reference>
<keyword evidence="2" id="KW-0812">Transmembrane</keyword>
<keyword evidence="2" id="KW-1133">Transmembrane helix</keyword>
<dbReference type="AlphaFoldDB" id="A0A165WU30"/>
<dbReference type="Proteomes" id="UP000076532">
    <property type="component" value="Unassembled WGS sequence"/>
</dbReference>
<keyword evidence="4" id="KW-1185">Reference proteome</keyword>
<organism evidence="3 4">
    <name type="scientific">Athelia psychrophila</name>
    <dbReference type="NCBI Taxonomy" id="1759441"/>
    <lineage>
        <taxon>Eukaryota</taxon>
        <taxon>Fungi</taxon>
        <taxon>Dikarya</taxon>
        <taxon>Basidiomycota</taxon>
        <taxon>Agaricomycotina</taxon>
        <taxon>Agaricomycetes</taxon>
        <taxon>Agaricomycetidae</taxon>
        <taxon>Atheliales</taxon>
        <taxon>Atheliaceae</taxon>
        <taxon>Athelia</taxon>
    </lineage>
</organism>
<evidence type="ECO:0000313" key="3">
    <source>
        <dbReference type="EMBL" id="KZP07916.1"/>
    </source>
</evidence>
<feature type="compositionally biased region" description="Basic residues" evidence="1">
    <location>
        <begin position="87"/>
        <end position="99"/>
    </location>
</feature>
<name>A0A165WU30_9AGAM</name>
<accession>A0A165WU30</accession>
<gene>
    <name evidence="3" type="ORF">FIBSPDRAFT_901678</name>
</gene>
<dbReference type="EMBL" id="KV417736">
    <property type="protein sequence ID" value="KZP07916.1"/>
    <property type="molecule type" value="Genomic_DNA"/>
</dbReference>
<evidence type="ECO:0000256" key="1">
    <source>
        <dbReference type="SAM" id="MobiDB-lite"/>
    </source>
</evidence>
<proteinExistence type="predicted"/>
<evidence type="ECO:0000313" key="4">
    <source>
        <dbReference type="Proteomes" id="UP000076532"/>
    </source>
</evidence>